<dbReference type="InterPro" id="IPR008906">
    <property type="entry name" value="HATC_C_dom"/>
</dbReference>
<name>A0A9Q1IQX7_SYNKA</name>
<evidence type="ECO:0000256" key="1">
    <source>
        <dbReference type="SAM" id="MobiDB-lite"/>
    </source>
</evidence>
<feature type="compositionally biased region" description="Polar residues" evidence="1">
    <location>
        <begin position="33"/>
        <end position="44"/>
    </location>
</feature>
<dbReference type="EMBL" id="JAINUF010000010">
    <property type="protein sequence ID" value="KAJ8348869.1"/>
    <property type="molecule type" value="Genomic_DNA"/>
</dbReference>
<dbReference type="InterPro" id="IPR012337">
    <property type="entry name" value="RNaseH-like_sf"/>
</dbReference>
<evidence type="ECO:0000259" key="2">
    <source>
        <dbReference type="Pfam" id="PF05699"/>
    </source>
</evidence>
<dbReference type="PANTHER" id="PTHR46481">
    <property type="entry name" value="ZINC FINGER BED DOMAIN-CONTAINING PROTEIN 4"/>
    <property type="match status" value="1"/>
</dbReference>
<evidence type="ECO:0000313" key="3">
    <source>
        <dbReference type="EMBL" id="KAJ8348869.1"/>
    </source>
</evidence>
<dbReference type="SUPFAM" id="SSF140996">
    <property type="entry name" value="Hermes dimerisation domain"/>
    <property type="match status" value="1"/>
</dbReference>
<dbReference type="InterPro" id="IPR052035">
    <property type="entry name" value="ZnF_BED_domain_contain"/>
</dbReference>
<comment type="caution">
    <text evidence="3">The sequence shown here is derived from an EMBL/GenBank/DDBJ whole genome shotgun (WGS) entry which is preliminary data.</text>
</comment>
<keyword evidence="4" id="KW-1185">Reference proteome</keyword>
<dbReference type="AlphaFoldDB" id="A0A9Q1IQX7"/>
<feature type="domain" description="HAT C-terminal dimerisation" evidence="2">
    <location>
        <begin position="573"/>
        <end position="652"/>
    </location>
</feature>
<dbReference type="GO" id="GO:0046983">
    <property type="term" value="F:protein dimerization activity"/>
    <property type="evidence" value="ECO:0007669"/>
    <property type="project" value="InterPro"/>
</dbReference>
<dbReference type="Pfam" id="PF05699">
    <property type="entry name" value="Dimer_Tnp_hAT"/>
    <property type="match status" value="1"/>
</dbReference>
<dbReference type="OrthoDB" id="1607513at2759"/>
<feature type="region of interest" description="Disordered" evidence="1">
    <location>
        <begin position="22"/>
        <end position="44"/>
    </location>
</feature>
<dbReference type="PANTHER" id="PTHR46481:SF9">
    <property type="entry name" value="ZINC FINGER BED DOMAIN-CONTAINING PROTEIN 1-LIKE"/>
    <property type="match status" value="1"/>
</dbReference>
<dbReference type="SUPFAM" id="SSF53098">
    <property type="entry name" value="Ribonuclease H-like"/>
    <property type="match status" value="2"/>
</dbReference>
<accession>A0A9Q1IQX7</accession>
<evidence type="ECO:0000313" key="4">
    <source>
        <dbReference type="Proteomes" id="UP001152622"/>
    </source>
</evidence>
<reference evidence="3" key="1">
    <citation type="journal article" date="2023" name="Science">
        <title>Genome structures resolve the early diversification of teleost fishes.</title>
        <authorList>
            <person name="Parey E."/>
            <person name="Louis A."/>
            <person name="Montfort J."/>
            <person name="Bouchez O."/>
            <person name="Roques C."/>
            <person name="Iampietro C."/>
            <person name="Lluch J."/>
            <person name="Castinel A."/>
            <person name="Donnadieu C."/>
            <person name="Desvignes T."/>
            <person name="Floi Bucao C."/>
            <person name="Jouanno E."/>
            <person name="Wen M."/>
            <person name="Mejri S."/>
            <person name="Dirks R."/>
            <person name="Jansen H."/>
            <person name="Henkel C."/>
            <person name="Chen W.J."/>
            <person name="Zahm M."/>
            <person name="Cabau C."/>
            <person name="Klopp C."/>
            <person name="Thompson A.W."/>
            <person name="Robinson-Rechavi M."/>
            <person name="Braasch I."/>
            <person name="Lecointre G."/>
            <person name="Bobe J."/>
            <person name="Postlethwait J.H."/>
            <person name="Berthelot C."/>
            <person name="Roest Crollius H."/>
            <person name="Guiguen Y."/>
        </authorList>
    </citation>
    <scope>NUCLEOTIDE SEQUENCE</scope>
    <source>
        <strain evidence="3">WJC10195</strain>
    </source>
</reference>
<proteinExistence type="predicted"/>
<gene>
    <name evidence="3" type="ORF">SKAU_G00274580</name>
</gene>
<protein>
    <recommendedName>
        <fullName evidence="2">HAT C-terminal dimerisation domain-containing protein</fullName>
    </recommendedName>
</protein>
<organism evidence="3 4">
    <name type="scientific">Synaphobranchus kaupii</name>
    <name type="common">Kaup's arrowtooth eel</name>
    <dbReference type="NCBI Taxonomy" id="118154"/>
    <lineage>
        <taxon>Eukaryota</taxon>
        <taxon>Metazoa</taxon>
        <taxon>Chordata</taxon>
        <taxon>Craniata</taxon>
        <taxon>Vertebrata</taxon>
        <taxon>Euteleostomi</taxon>
        <taxon>Actinopterygii</taxon>
        <taxon>Neopterygii</taxon>
        <taxon>Teleostei</taxon>
        <taxon>Anguilliformes</taxon>
        <taxon>Synaphobranchidae</taxon>
        <taxon>Synaphobranchus</taxon>
    </lineage>
</organism>
<sequence length="652" mass="74735">MIPTKNSMTTNLHDHLKVHHPNQAASIPPRESTAPSSAHKQAQPSIIGAFSRTTKYKRDSLRWGQCTESVTRFLAKEMMAFHTVEKPSFKEMLSTFDKQYELPTRKYFSKTAMPKMYLEMRAKVMDEIKMVDFIALTTDMWSSVSMMLYMSLTVHYVKNWKVTTRCLETSFLPDDHTKEWPWLNCFGHNLNVAITNALDAEKDRTTRAFALCRSINCASSHSWKRKKQLKEAQIELNIPQHSLIMDCATRWGSKQMAERILEQIPAIKRVFAEDRSRRPLPTITWQDEAVFTRQDEAVFTRQDEAVFTRQDEAVITRQDEAVFTRQDEAVFTRQDEAVITRQDEAVITRQDEAVFTRQDEAVFTRQDEAVFTRQDEAVITRQDEAVFTRQDEAVITRQDEAVLDAVNKALKPLAEFTDILSRETYVTISSLLPTLYLLRDDVLRNKEDDVRLTSAIKSSVLQELDRKYDFAATLQLMSTSALLDPRYKSDHIDTRAALDSTVTKLKAEMVEVWRRQTRVRVRVEEDSEEVEMEQDAAVAPHAKKARPSLGLLLGKVKPQKEALTDEQRATAEVAAYLQEEVIAGDSDPLAWWSANESRFPLLANIAKKYLCICATSTPSERVFSTAGNVLTPKRSLLKPDKVNMLVFLAKNL</sequence>
<dbReference type="Proteomes" id="UP001152622">
    <property type="component" value="Chromosome 10"/>
</dbReference>